<feature type="domain" description="ThuA-like" evidence="1">
    <location>
        <begin position="10"/>
        <end position="236"/>
    </location>
</feature>
<dbReference type="Proteomes" id="UP000272025">
    <property type="component" value="Unassembled WGS sequence"/>
</dbReference>
<dbReference type="SUPFAM" id="SSF52317">
    <property type="entry name" value="Class I glutamine amidotransferase-like"/>
    <property type="match status" value="1"/>
</dbReference>
<dbReference type="InterPro" id="IPR029062">
    <property type="entry name" value="Class_I_gatase-like"/>
</dbReference>
<accession>A0A3N2PIZ6</accession>
<gene>
    <name evidence="2" type="ORF">SODALDRAFT_364439</name>
</gene>
<keyword evidence="2" id="KW-0378">Hydrolase</keyword>
<dbReference type="Gene3D" id="3.40.50.880">
    <property type="match status" value="1"/>
</dbReference>
<dbReference type="PANTHER" id="PTHR40469">
    <property type="entry name" value="SECRETED GLYCOSYL HYDROLASE"/>
    <property type="match status" value="1"/>
</dbReference>
<dbReference type="InterPro" id="IPR029010">
    <property type="entry name" value="ThuA-like"/>
</dbReference>
<evidence type="ECO:0000313" key="2">
    <source>
        <dbReference type="EMBL" id="ROT34508.1"/>
    </source>
</evidence>
<dbReference type="Pfam" id="PF06283">
    <property type="entry name" value="ThuA"/>
    <property type="match status" value="1"/>
</dbReference>
<dbReference type="PANTHER" id="PTHR40469:SF2">
    <property type="entry name" value="GALACTOSE-BINDING DOMAIN-LIKE SUPERFAMILY PROTEIN"/>
    <property type="match status" value="1"/>
</dbReference>
<dbReference type="RefSeq" id="XP_028462314.1">
    <property type="nucleotide sequence ID" value="XM_028614643.1"/>
</dbReference>
<evidence type="ECO:0000313" key="3">
    <source>
        <dbReference type="Proteomes" id="UP000272025"/>
    </source>
</evidence>
<reference evidence="2 3" key="1">
    <citation type="journal article" date="2018" name="Mol. Ecol.">
        <title>The obligate alkalophilic soda-lake fungus Sodiomyces alkalinus has shifted to a protein diet.</title>
        <authorList>
            <person name="Grum-Grzhimaylo A.A."/>
            <person name="Falkoski D.L."/>
            <person name="van den Heuvel J."/>
            <person name="Valero-Jimenez C.A."/>
            <person name="Min B."/>
            <person name="Choi I.G."/>
            <person name="Lipzen A."/>
            <person name="Daum C.G."/>
            <person name="Aanen D.K."/>
            <person name="Tsang A."/>
            <person name="Henrissat B."/>
            <person name="Bilanenko E.N."/>
            <person name="de Vries R.P."/>
            <person name="van Kan J.A.L."/>
            <person name="Grigoriev I.V."/>
            <person name="Debets A.J.M."/>
        </authorList>
    </citation>
    <scope>NUCLEOTIDE SEQUENCE [LARGE SCALE GENOMIC DNA]</scope>
    <source>
        <strain evidence="2 3">F11</strain>
    </source>
</reference>
<sequence length="247" mass="27242">MTTNTKPLSVLIFSKTSWYRHDSIEPAVAALKALASHSGLFTVTHTEDPDACLTKATIPAFDVVLFLQCTGDFLAPHHVDALQDHILRRRGRFVAVHGAAAGMLNDETYASLVGALFDSHPPPERGRVVVEEAARGHFILGGGSGEGGVEGRDGWVDEWYNFATHPRENDRVRVLMRGDPTSFAGGKMGDDHPLVWCQEFDGEDGGRSFFTALGHFEEAYSDDWFMGVLLRAILWTGRAEGMWKRRG</sequence>
<organism evidence="2 3">
    <name type="scientific">Sodiomyces alkalinus (strain CBS 110278 / VKM F-3762 / F11)</name>
    <name type="common">Alkaliphilic filamentous fungus</name>
    <dbReference type="NCBI Taxonomy" id="1314773"/>
    <lineage>
        <taxon>Eukaryota</taxon>
        <taxon>Fungi</taxon>
        <taxon>Dikarya</taxon>
        <taxon>Ascomycota</taxon>
        <taxon>Pezizomycotina</taxon>
        <taxon>Sordariomycetes</taxon>
        <taxon>Hypocreomycetidae</taxon>
        <taxon>Glomerellales</taxon>
        <taxon>Plectosphaerellaceae</taxon>
        <taxon>Sodiomyces</taxon>
    </lineage>
</organism>
<dbReference type="EMBL" id="ML119069">
    <property type="protein sequence ID" value="ROT34508.1"/>
    <property type="molecule type" value="Genomic_DNA"/>
</dbReference>
<dbReference type="GeneID" id="39583121"/>
<keyword evidence="3" id="KW-1185">Reference proteome</keyword>
<dbReference type="GO" id="GO:0016787">
    <property type="term" value="F:hydrolase activity"/>
    <property type="evidence" value="ECO:0007669"/>
    <property type="project" value="UniProtKB-KW"/>
</dbReference>
<proteinExistence type="predicted"/>
<evidence type="ECO:0000259" key="1">
    <source>
        <dbReference type="Pfam" id="PF06283"/>
    </source>
</evidence>
<name>A0A3N2PIZ6_SODAK</name>
<dbReference type="OrthoDB" id="3482285at2759"/>
<protein>
    <submittedName>
        <fullName evidence="2">Glycosyl hydrolase</fullName>
    </submittedName>
</protein>
<dbReference type="AlphaFoldDB" id="A0A3N2PIZ6"/>